<keyword evidence="2" id="KW-1185">Reference proteome</keyword>
<organism evidence="2 3">
    <name type="scientific">Heterorhabditis bacteriophora</name>
    <name type="common">Entomopathogenic nematode worm</name>
    <dbReference type="NCBI Taxonomy" id="37862"/>
    <lineage>
        <taxon>Eukaryota</taxon>
        <taxon>Metazoa</taxon>
        <taxon>Ecdysozoa</taxon>
        <taxon>Nematoda</taxon>
        <taxon>Chromadorea</taxon>
        <taxon>Rhabditida</taxon>
        <taxon>Rhabditina</taxon>
        <taxon>Rhabditomorpha</taxon>
        <taxon>Strongyloidea</taxon>
        <taxon>Heterorhabditidae</taxon>
        <taxon>Heterorhabditis</taxon>
    </lineage>
</organism>
<evidence type="ECO:0000313" key="3">
    <source>
        <dbReference type="WBParaSite" id="Hba_10727"/>
    </source>
</evidence>
<feature type="region of interest" description="Disordered" evidence="1">
    <location>
        <begin position="22"/>
        <end position="46"/>
    </location>
</feature>
<dbReference type="WBParaSite" id="Hba_10727">
    <property type="protein sequence ID" value="Hba_10727"/>
    <property type="gene ID" value="Hba_10727"/>
</dbReference>
<protein>
    <submittedName>
        <fullName evidence="3">Transposase</fullName>
    </submittedName>
</protein>
<name>A0A1I7WZW9_HETBA</name>
<sequence>MPSSSRAMYVAINRLTAYISKRMANEPKPKQGHQESTADGNECHFA</sequence>
<evidence type="ECO:0000256" key="1">
    <source>
        <dbReference type="SAM" id="MobiDB-lite"/>
    </source>
</evidence>
<dbReference type="Proteomes" id="UP000095283">
    <property type="component" value="Unplaced"/>
</dbReference>
<accession>A0A1I7WZW9</accession>
<reference evidence="3" key="1">
    <citation type="submission" date="2016-11" db="UniProtKB">
        <authorList>
            <consortium name="WormBaseParasite"/>
        </authorList>
    </citation>
    <scope>IDENTIFICATION</scope>
</reference>
<dbReference type="AlphaFoldDB" id="A0A1I7WZW9"/>
<feature type="compositionally biased region" description="Basic and acidic residues" evidence="1">
    <location>
        <begin position="23"/>
        <end position="33"/>
    </location>
</feature>
<evidence type="ECO:0000313" key="2">
    <source>
        <dbReference type="Proteomes" id="UP000095283"/>
    </source>
</evidence>
<proteinExistence type="predicted"/>